<dbReference type="NCBIfam" id="TIGR03300">
    <property type="entry name" value="assembly_YfgL"/>
    <property type="match status" value="1"/>
</dbReference>
<keyword evidence="3 4" id="KW-0998">Cell outer membrane</keyword>
<dbReference type="RefSeq" id="WP_106682743.1">
    <property type="nucleotide sequence ID" value="NZ_CP027667.1"/>
</dbReference>
<evidence type="ECO:0000256" key="5">
    <source>
        <dbReference type="SAM" id="SignalP"/>
    </source>
</evidence>
<feature type="domain" description="Pyrrolo-quinoline quinone repeat" evidence="6">
    <location>
        <begin position="82"/>
        <end position="309"/>
    </location>
</feature>
<evidence type="ECO:0000256" key="1">
    <source>
        <dbReference type="ARBA" id="ARBA00022729"/>
    </source>
</evidence>
<protein>
    <recommendedName>
        <fullName evidence="4">Outer membrane protein assembly factor BamB</fullName>
    </recommendedName>
</protein>
<keyword evidence="2 4" id="KW-0472">Membrane</keyword>
<comment type="similarity">
    <text evidence="4">Belongs to the BamB family.</text>
</comment>
<dbReference type="GO" id="GO:0009279">
    <property type="term" value="C:cell outer membrane"/>
    <property type="evidence" value="ECO:0007669"/>
    <property type="project" value="UniProtKB-SubCell"/>
</dbReference>
<proteinExistence type="inferred from homology"/>
<evidence type="ECO:0000313" key="8">
    <source>
        <dbReference type="Proteomes" id="UP000237925"/>
    </source>
</evidence>
<comment type="subcellular location">
    <subcellularLocation>
        <location evidence="4">Cell outer membrane</location>
        <topology evidence="4">Lipid-anchor</topology>
    </subcellularLocation>
</comment>
<keyword evidence="1 4" id="KW-0732">Signal</keyword>
<reference evidence="7 8" key="1">
    <citation type="submission" date="2018-03" db="EMBL/GenBank/DDBJ databases">
        <title>Genome sequencing of Melaminivora sp.</title>
        <authorList>
            <person name="Kim S.-J."/>
            <person name="Heo J."/>
            <person name="Ahn J.-H."/>
            <person name="Kwon S.-W."/>
        </authorList>
    </citation>
    <scope>NUCLEOTIDE SEQUENCE [LARGE SCALE GENOMIC DNA]</scope>
    <source>
        <strain evidence="7 8">SC2-9</strain>
    </source>
</reference>
<dbReference type="InterPro" id="IPR015943">
    <property type="entry name" value="WD40/YVTN_repeat-like_dom_sf"/>
</dbReference>
<dbReference type="Proteomes" id="UP000237925">
    <property type="component" value="Chromosome"/>
</dbReference>
<evidence type="ECO:0000259" key="6">
    <source>
        <dbReference type="Pfam" id="PF13360"/>
    </source>
</evidence>
<keyword evidence="4" id="KW-0564">Palmitate</keyword>
<sequence length="384" mass="39921">MKAARVLRPAAILACALMLGACSSVSNMLPWSSSSRPKPADLGPNVPVLGVRQAWTAQIGDTQGLALDVRVLDGTVLLASAAGDVAALDARTGGDIWRARLGAPLASGVGSDGRWTAVASKAREIIVLERGREAWRKPLPAVAYTAPLVAGGRIFVLASDRSVTAFDAATGYQLWRQQRPGEPLVLRQGGVLMAVGDTLVAGLSGRLVGFNPDNGSVRWEAPLASPRGTNDVERLVEIVGRTSRVGDSVCARAFQASVGCIDAARGSVAWTQAASGGEGIDGDDTLVFGAEGNGTVVAWRRADGARAWSSDRLQWRRLTAPLLLGRSIVVGDDSGLVHLLSRDDAAPLNRLATDGSPIAAAPVVAADTLVVVTRKGGVYGFRPD</sequence>
<dbReference type="InterPro" id="IPR011047">
    <property type="entry name" value="Quinoprotein_ADH-like_sf"/>
</dbReference>
<dbReference type="InterPro" id="IPR002372">
    <property type="entry name" value="PQQ_rpt_dom"/>
</dbReference>
<dbReference type="AlphaFoldDB" id="A0A2R3Q909"/>
<accession>A0A2R3Q909</accession>
<dbReference type="Gene3D" id="2.130.10.10">
    <property type="entry name" value="YVTN repeat-like/Quinoprotein amine dehydrogenase"/>
    <property type="match status" value="1"/>
</dbReference>
<feature type="chain" id="PRO_5015366138" description="Outer membrane protein assembly factor BamB" evidence="5">
    <location>
        <begin position="29"/>
        <end position="384"/>
    </location>
</feature>
<dbReference type="GO" id="GO:0043165">
    <property type="term" value="P:Gram-negative-bacterium-type cell outer membrane assembly"/>
    <property type="evidence" value="ECO:0007669"/>
    <property type="project" value="UniProtKB-UniRule"/>
</dbReference>
<keyword evidence="8" id="KW-1185">Reference proteome</keyword>
<dbReference type="HAMAP" id="MF_00923">
    <property type="entry name" value="OM_assembly_BamB"/>
    <property type="match status" value="1"/>
</dbReference>
<comment type="function">
    <text evidence="4">Part of the outer membrane protein assembly complex, which is involved in assembly and insertion of beta-barrel proteins into the outer membrane.</text>
</comment>
<evidence type="ECO:0000256" key="3">
    <source>
        <dbReference type="ARBA" id="ARBA00023237"/>
    </source>
</evidence>
<comment type="subunit">
    <text evidence="4">Part of the Bam complex.</text>
</comment>
<dbReference type="SMART" id="SM00564">
    <property type="entry name" value="PQQ"/>
    <property type="match status" value="3"/>
</dbReference>
<gene>
    <name evidence="4 7" type="primary">bamB</name>
    <name evidence="7" type="ORF">C6568_02605</name>
</gene>
<dbReference type="SUPFAM" id="SSF50998">
    <property type="entry name" value="Quinoprotein alcohol dehydrogenase-like"/>
    <property type="match status" value="1"/>
</dbReference>
<name>A0A2R3Q909_9BURK</name>
<dbReference type="PANTHER" id="PTHR34512:SF30">
    <property type="entry name" value="OUTER MEMBRANE PROTEIN ASSEMBLY FACTOR BAMB"/>
    <property type="match status" value="1"/>
</dbReference>
<dbReference type="EMBL" id="CP027667">
    <property type="protein sequence ID" value="AVO48263.1"/>
    <property type="molecule type" value="Genomic_DNA"/>
</dbReference>
<dbReference type="KEGG" id="mela:C6568_02605"/>
<dbReference type="InterPro" id="IPR017687">
    <property type="entry name" value="BamB"/>
</dbReference>
<dbReference type="Pfam" id="PF13360">
    <property type="entry name" value="PQQ_2"/>
    <property type="match status" value="1"/>
</dbReference>
<dbReference type="InterPro" id="IPR018391">
    <property type="entry name" value="PQQ_b-propeller_rpt"/>
</dbReference>
<keyword evidence="4" id="KW-0449">Lipoprotein</keyword>
<feature type="signal peptide" evidence="5">
    <location>
        <begin position="1"/>
        <end position="28"/>
    </location>
</feature>
<evidence type="ECO:0000256" key="2">
    <source>
        <dbReference type="ARBA" id="ARBA00023136"/>
    </source>
</evidence>
<dbReference type="PROSITE" id="PS51257">
    <property type="entry name" value="PROKAR_LIPOPROTEIN"/>
    <property type="match status" value="1"/>
</dbReference>
<evidence type="ECO:0000256" key="4">
    <source>
        <dbReference type="HAMAP-Rule" id="MF_00923"/>
    </source>
</evidence>
<dbReference type="GO" id="GO:0051205">
    <property type="term" value="P:protein insertion into membrane"/>
    <property type="evidence" value="ECO:0007669"/>
    <property type="project" value="UniProtKB-UniRule"/>
</dbReference>
<organism evidence="7 8">
    <name type="scientific">Melaminivora suipulveris</name>
    <dbReference type="NCBI Taxonomy" id="2109913"/>
    <lineage>
        <taxon>Bacteria</taxon>
        <taxon>Pseudomonadati</taxon>
        <taxon>Pseudomonadota</taxon>
        <taxon>Betaproteobacteria</taxon>
        <taxon>Burkholderiales</taxon>
        <taxon>Comamonadaceae</taxon>
        <taxon>Melaminivora</taxon>
    </lineage>
</organism>
<dbReference type="PANTHER" id="PTHR34512">
    <property type="entry name" value="CELL SURFACE PROTEIN"/>
    <property type="match status" value="1"/>
</dbReference>
<dbReference type="OrthoDB" id="5173551at2"/>
<evidence type="ECO:0000313" key="7">
    <source>
        <dbReference type="EMBL" id="AVO48263.1"/>
    </source>
</evidence>